<evidence type="ECO:0000259" key="5">
    <source>
        <dbReference type="Pfam" id="PF04357"/>
    </source>
</evidence>
<organism evidence="6 7">
    <name type="scientific">Sphingomonas yantingensis</name>
    <dbReference type="NCBI Taxonomy" id="1241761"/>
    <lineage>
        <taxon>Bacteria</taxon>
        <taxon>Pseudomonadati</taxon>
        <taxon>Pseudomonadota</taxon>
        <taxon>Alphaproteobacteria</taxon>
        <taxon>Sphingomonadales</taxon>
        <taxon>Sphingomonadaceae</taxon>
        <taxon>Sphingomonas</taxon>
    </lineage>
</organism>
<keyword evidence="7" id="KW-1185">Reference proteome</keyword>
<proteinExistence type="predicted"/>
<evidence type="ECO:0000256" key="4">
    <source>
        <dbReference type="ARBA" id="ARBA00023136"/>
    </source>
</evidence>
<reference evidence="6 7" key="1">
    <citation type="submission" date="2020-08" db="EMBL/GenBank/DDBJ databases">
        <title>Genomic Encyclopedia of Type Strains, Phase IV (KMG-IV): sequencing the most valuable type-strain genomes for metagenomic binning, comparative biology and taxonomic classification.</title>
        <authorList>
            <person name="Goeker M."/>
        </authorList>
    </citation>
    <scope>NUCLEOTIDE SEQUENCE [LARGE SCALE GENOMIC DNA]</scope>
    <source>
        <strain evidence="6 7">DSM 27244</strain>
    </source>
</reference>
<keyword evidence="3" id="KW-1133">Transmembrane helix</keyword>
<evidence type="ECO:0000256" key="1">
    <source>
        <dbReference type="ARBA" id="ARBA00004167"/>
    </source>
</evidence>
<dbReference type="GO" id="GO:0009306">
    <property type="term" value="P:protein secretion"/>
    <property type="evidence" value="ECO:0007669"/>
    <property type="project" value="InterPro"/>
</dbReference>
<sequence length="1376" mass="145160">MPPPAKSPRRWWRWLLGLVAVLVLAIGAALLLIDTQPGHRFIADRIAALAPRDGMKYRVGRIEGSIYGRATLIDVTIRDPKGLVFSAPRAELDWRPLAWGRNTLDIRSLIVPAATLHKLPQPNPTGRRGPILPGFDIRVGLLRVERLELTPAVAGQRRVATLIGRGDVRDRRALIDLAALVQGSDFVRLKLDAAPDRDRFDLAARGRGRGDGVLARMIGTRTPVGFAVAGDGSWSRWRGSARADVGAARIVDLKLGVDAGRYALDGNLAPASLLKGRLKRLSQPRIRVAGQATLADRRLNGTLSLRTAALAIDSKGGVDLATSGWRNLVTEIRLLRPPALFPNMTGRNIRARVTLDGAFDRASFDYRLTADRAAFDQTGFEVVRAAGRGRLSKAPVTVPLTLTAARVTGVGDVAGGILRNLTVSGPLKVTSTALTADALQVRSDQLNGRVMLLVDLRTGRYEVGLAGGLKRYRIPGLGLVEVDTKLSVVPGANGVGTRIVGTGTARMLTLENAFFRSLTQGLPRIVTRLERGPDRILRFTDLRLTSPGLNLRGNGYRRIDGTFVFAGQGVSRQYGPVVLSIDGRIDRPVIRLRLARPQETLGLTDVTAALDPVAEGYRYTAAGGSRLGPFTAGGTILLPRGGQARIVIDRLDVAGARGQGALDILPGGFLGAIDLTGGGLSGRIGFAPEGEIQRIDGDLTAQGATISGARIRSGRLRFTVRLDPAGTDLAAETQIRGLSRGALSLARLGGSVVLRDGSGSGKVSLAGSRGRRFALDFDLGVTPDRYTLSGGGQVDGRPLKLLSSAELTRTVEGWALAPTKLSFAGGEAQLSGRFGDALAIDAGLTRMPLGVLDIGYPGLGLGGSASGKLSYSSAPGAAPTGSIDMTVRGLSRAGLVLSTTPIDMGLRGILRADQAGFRAVMASGGRVVGRAQARMAPLGGGTLAERLSNAPLFAQLRYGGPADTLWRLTGIELFDLSGPVQIGADVTGRLADPRIRGLVRSDNARIASGVMGTVLTGVKTAGRFDGSRLVIERFEASDGKAGTITGSGAFDLAAARGFGMDLKLEAKNALVINRDDIGASVSGPVTIRSDGAGGTIAGEVTLNSSRYRLGRATAAAAIPRLNITEINLPEGDEEVRATTPWQLDLRARAPGGMKVTGLGLDSEWSADLRIDGEPTNPRIRGRADLVRGDYEFAGRDFDLERGAIRFDGSVPANPALDIQANADTQGLNATIRVTGTALKPEISFSSVPALPEDELLSRLLFGTSITSLSAPEALQLAGAVAALQEGGDGLNPINALRRAAGLDRLRILSADPQTGQQTAIAAGKFITRRAYVEIISDGAGYSATRAEFQFTRWLSVLSTISTIGRQSVNVRISRDY</sequence>
<dbReference type="PANTHER" id="PTHR36985">
    <property type="entry name" value="TRANSLOCATION AND ASSEMBLY MODULE SUBUNIT TAMB"/>
    <property type="match status" value="1"/>
</dbReference>
<keyword evidence="4" id="KW-0472">Membrane</keyword>
<dbReference type="RefSeq" id="WP_343053268.1">
    <property type="nucleotide sequence ID" value="NZ_JACIJJ010000004.1"/>
</dbReference>
<evidence type="ECO:0000256" key="2">
    <source>
        <dbReference type="ARBA" id="ARBA00022692"/>
    </source>
</evidence>
<evidence type="ECO:0000313" key="6">
    <source>
        <dbReference type="EMBL" id="MBB5699276.1"/>
    </source>
</evidence>
<comment type="caution">
    <text evidence="6">The sequence shown here is derived from an EMBL/GenBank/DDBJ whole genome shotgun (WGS) entry which is preliminary data.</text>
</comment>
<protein>
    <submittedName>
        <fullName evidence="6">Translocation and assembly module TamB</fullName>
    </submittedName>
</protein>
<gene>
    <name evidence="6" type="ORF">FHR19_002642</name>
</gene>
<evidence type="ECO:0000256" key="3">
    <source>
        <dbReference type="ARBA" id="ARBA00022989"/>
    </source>
</evidence>
<comment type="subcellular location">
    <subcellularLocation>
        <location evidence="1">Membrane</location>
        <topology evidence="1">Single-pass membrane protein</topology>
    </subcellularLocation>
</comment>
<feature type="domain" description="Translocation and assembly module TamB C-terminal" evidence="5">
    <location>
        <begin position="1032"/>
        <end position="1376"/>
    </location>
</feature>
<evidence type="ECO:0000313" key="7">
    <source>
        <dbReference type="Proteomes" id="UP000557739"/>
    </source>
</evidence>
<dbReference type="EMBL" id="JACIJJ010000004">
    <property type="protein sequence ID" value="MBB5699276.1"/>
    <property type="molecule type" value="Genomic_DNA"/>
</dbReference>
<dbReference type="GO" id="GO:0005886">
    <property type="term" value="C:plasma membrane"/>
    <property type="evidence" value="ECO:0007669"/>
    <property type="project" value="InterPro"/>
</dbReference>
<accession>A0A7W9ARU9</accession>
<name>A0A7W9ARU9_9SPHN</name>
<dbReference type="GO" id="GO:0097347">
    <property type="term" value="C:TAM protein secretion complex"/>
    <property type="evidence" value="ECO:0007669"/>
    <property type="project" value="TreeGrafter"/>
</dbReference>
<dbReference type="PANTHER" id="PTHR36985:SF1">
    <property type="entry name" value="TRANSLOCATION AND ASSEMBLY MODULE SUBUNIT TAMB"/>
    <property type="match status" value="1"/>
</dbReference>
<dbReference type="Proteomes" id="UP000557739">
    <property type="component" value="Unassembled WGS sequence"/>
</dbReference>
<dbReference type="InterPro" id="IPR007452">
    <property type="entry name" value="TamB_C"/>
</dbReference>
<keyword evidence="2" id="KW-0812">Transmembrane</keyword>
<dbReference type="Pfam" id="PF04357">
    <property type="entry name" value="TamB"/>
    <property type="match status" value="1"/>
</dbReference>